<dbReference type="STRING" id="1434110.MSHOH_3668"/>
<evidence type="ECO:0000313" key="12">
    <source>
        <dbReference type="Proteomes" id="UP000033101"/>
    </source>
</evidence>
<dbReference type="GO" id="GO:0006882">
    <property type="term" value="P:intracellular zinc ion homeostasis"/>
    <property type="evidence" value="ECO:0007669"/>
    <property type="project" value="TreeGrafter"/>
</dbReference>
<feature type="domain" description="Cation efflux protein cytoplasmic" evidence="10">
    <location>
        <begin position="210"/>
        <end position="284"/>
    </location>
</feature>
<feature type="transmembrane region" description="Helical" evidence="8">
    <location>
        <begin position="114"/>
        <end position="135"/>
    </location>
</feature>
<evidence type="ECO:0000256" key="5">
    <source>
        <dbReference type="ARBA" id="ARBA00022692"/>
    </source>
</evidence>
<dbReference type="Gene3D" id="3.30.70.1350">
    <property type="entry name" value="Cation efflux protein, cytoplasmic domain"/>
    <property type="match status" value="1"/>
</dbReference>
<dbReference type="InterPro" id="IPR036837">
    <property type="entry name" value="Cation_efflux_CTD_sf"/>
</dbReference>
<dbReference type="AlphaFoldDB" id="A0A0E3SG89"/>
<keyword evidence="4" id="KW-1003">Cell membrane</keyword>
<dbReference type="InterPro" id="IPR027469">
    <property type="entry name" value="Cation_efflux_TMD_sf"/>
</dbReference>
<comment type="subcellular location">
    <subcellularLocation>
        <location evidence="1">Cell membrane</location>
        <topology evidence="1">Multi-pass membrane protein</topology>
    </subcellularLocation>
</comment>
<evidence type="ECO:0000313" key="11">
    <source>
        <dbReference type="EMBL" id="AKB80151.1"/>
    </source>
</evidence>
<dbReference type="GeneID" id="24833018"/>
<dbReference type="PANTHER" id="PTHR43840:SF15">
    <property type="entry name" value="MITOCHONDRIAL METAL TRANSPORTER 1-RELATED"/>
    <property type="match status" value="1"/>
</dbReference>
<dbReference type="SUPFAM" id="SSF161111">
    <property type="entry name" value="Cation efflux protein transmembrane domain-like"/>
    <property type="match status" value="1"/>
</dbReference>
<keyword evidence="12" id="KW-1185">Reference proteome</keyword>
<feature type="domain" description="Cation efflux protein transmembrane" evidence="9">
    <location>
        <begin position="12"/>
        <end position="205"/>
    </location>
</feature>
<proteinExistence type="inferred from homology"/>
<dbReference type="Gene3D" id="1.20.1510.10">
    <property type="entry name" value="Cation efflux protein transmembrane domain"/>
    <property type="match status" value="1"/>
</dbReference>
<dbReference type="OrthoDB" id="8907at2157"/>
<evidence type="ECO:0000256" key="2">
    <source>
        <dbReference type="ARBA" id="ARBA00008114"/>
    </source>
</evidence>
<dbReference type="Pfam" id="PF01545">
    <property type="entry name" value="Cation_efflux"/>
    <property type="match status" value="1"/>
</dbReference>
<dbReference type="GO" id="GO:0015086">
    <property type="term" value="F:cadmium ion transmembrane transporter activity"/>
    <property type="evidence" value="ECO:0007669"/>
    <property type="project" value="TreeGrafter"/>
</dbReference>
<dbReference type="GO" id="GO:0015093">
    <property type="term" value="F:ferrous iron transmembrane transporter activity"/>
    <property type="evidence" value="ECO:0007669"/>
    <property type="project" value="TreeGrafter"/>
</dbReference>
<dbReference type="SUPFAM" id="SSF160240">
    <property type="entry name" value="Cation efflux protein cytoplasmic domain-like"/>
    <property type="match status" value="1"/>
</dbReference>
<sequence length="296" mass="32961">MIHRFKKVQRVLVLVLFLNLAVAFAKIIYGTLSGALSMTADGYHSLFDGVSNIVGLIGSFIAARPPDKEHPYGHHKYETVASIFISLLLLYVGFEIFRNAFDRFLVRSVPEVTAISFLIILGTMCINYLVTHYEYRQGLSLKSQVLIADSLHTKSDIYVSLSVIVSLAAVRLGFPLLDPVIALLISLIIFRAGFRIMKESSKVLLDMSRLEEEEICRLALGVEGVLGCHKIRTRGGMGDIRIDMHVLVQPDMPLEEAHLIAHRVSKMLKAEYEDVTDVVVHLEPALPQGSNTKKTS</sequence>
<keyword evidence="7 8" id="KW-0472">Membrane</keyword>
<dbReference type="PANTHER" id="PTHR43840">
    <property type="entry name" value="MITOCHONDRIAL METAL TRANSPORTER 1-RELATED"/>
    <property type="match status" value="1"/>
</dbReference>
<name>A0A0E3SG89_9EURY</name>
<dbReference type="KEGG" id="mhor:MSHOH_3668"/>
<organism evidence="11 12">
    <name type="scientific">Methanosarcina horonobensis HB-1 = JCM 15518</name>
    <dbReference type="NCBI Taxonomy" id="1434110"/>
    <lineage>
        <taxon>Archaea</taxon>
        <taxon>Methanobacteriati</taxon>
        <taxon>Methanobacteriota</taxon>
        <taxon>Stenosarchaea group</taxon>
        <taxon>Methanomicrobia</taxon>
        <taxon>Methanosarcinales</taxon>
        <taxon>Methanosarcinaceae</taxon>
        <taxon>Methanosarcina</taxon>
    </lineage>
</organism>
<dbReference type="EMBL" id="CP009516">
    <property type="protein sequence ID" value="AKB80151.1"/>
    <property type="molecule type" value="Genomic_DNA"/>
</dbReference>
<evidence type="ECO:0000256" key="7">
    <source>
        <dbReference type="ARBA" id="ARBA00023136"/>
    </source>
</evidence>
<dbReference type="InterPro" id="IPR058533">
    <property type="entry name" value="Cation_efflux_TM"/>
</dbReference>
<accession>A0A0E3SG89</accession>
<dbReference type="GO" id="GO:0015341">
    <property type="term" value="F:zinc efflux antiporter activity"/>
    <property type="evidence" value="ECO:0007669"/>
    <property type="project" value="TreeGrafter"/>
</dbReference>
<dbReference type="HOGENOM" id="CLU_013430_3_2_2"/>
<keyword evidence="3" id="KW-0813">Transport</keyword>
<dbReference type="InterPro" id="IPR002524">
    <property type="entry name" value="Cation_efflux"/>
</dbReference>
<dbReference type="InterPro" id="IPR027470">
    <property type="entry name" value="Cation_efflux_CTD"/>
</dbReference>
<keyword evidence="5 8" id="KW-0812">Transmembrane</keyword>
<dbReference type="RefSeq" id="WP_204245352.1">
    <property type="nucleotide sequence ID" value="NZ_CP009516.1"/>
</dbReference>
<comment type="similarity">
    <text evidence="2">Belongs to the cation diffusion facilitator (CDF) transporter (TC 2.A.4) family.</text>
</comment>
<gene>
    <name evidence="11" type="ORF">MSHOH_3668</name>
</gene>
<dbReference type="PATRIC" id="fig|1434110.4.peg.4685"/>
<dbReference type="InterPro" id="IPR050291">
    <property type="entry name" value="CDF_Transporter"/>
</dbReference>
<protein>
    <submittedName>
        <fullName evidence="11">Cobalt-zinc-cadmium resistance protein</fullName>
    </submittedName>
</protein>
<evidence type="ECO:0000256" key="8">
    <source>
        <dbReference type="SAM" id="Phobius"/>
    </source>
</evidence>
<feature type="transmembrane region" description="Helical" evidence="8">
    <location>
        <begin position="77"/>
        <end position="94"/>
    </location>
</feature>
<evidence type="ECO:0000256" key="3">
    <source>
        <dbReference type="ARBA" id="ARBA00022448"/>
    </source>
</evidence>
<dbReference type="GO" id="GO:0005886">
    <property type="term" value="C:plasma membrane"/>
    <property type="evidence" value="ECO:0007669"/>
    <property type="project" value="UniProtKB-SubCell"/>
</dbReference>
<dbReference type="Proteomes" id="UP000033101">
    <property type="component" value="Chromosome"/>
</dbReference>
<keyword evidence="6 8" id="KW-1133">Transmembrane helix</keyword>
<dbReference type="Pfam" id="PF16916">
    <property type="entry name" value="ZT_dimer"/>
    <property type="match status" value="1"/>
</dbReference>
<evidence type="ECO:0000259" key="10">
    <source>
        <dbReference type="Pfam" id="PF16916"/>
    </source>
</evidence>
<dbReference type="FunFam" id="3.30.70.1350:FF:000002">
    <property type="entry name" value="Ferrous-iron efflux pump FieF"/>
    <property type="match status" value="1"/>
</dbReference>
<evidence type="ECO:0000256" key="1">
    <source>
        <dbReference type="ARBA" id="ARBA00004651"/>
    </source>
</evidence>
<evidence type="ECO:0000256" key="6">
    <source>
        <dbReference type="ARBA" id="ARBA00022989"/>
    </source>
</evidence>
<evidence type="ECO:0000259" key="9">
    <source>
        <dbReference type="Pfam" id="PF01545"/>
    </source>
</evidence>
<reference evidence="11 12" key="1">
    <citation type="submission" date="2014-07" db="EMBL/GenBank/DDBJ databases">
        <title>Methanogenic archaea and the global carbon cycle.</title>
        <authorList>
            <person name="Henriksen J.R."/>
            <person name="Luke J."/>
            <person name="Reinhart S."/>
            <person name="Benedict M.N."/>
            <person name="Youngblut N.D."/>
            <person name="Metcalf M.E."/>
            <person name="Whitaker R.J."/>
            <person name="Metcalf W.W."/>
        </authorList>
    </citation>
    <scope>NUCLEOTIDE SEQUENCE [LARGE SCALE GENOMIC DNA]</scope>
    <source>
        <strain evidence="11 12">HB-1</strain>
    </source>
</reference>
<evidence type="ECO:0000256" key="4">
    <source>
        <dbReference type="ARBA" id="ARBA00022475"/>
    </source>
</evidence>
<dbReference type="FunFam" id="1.20.1510.10:FF:000006">
    <property type="entry name" value="Divalent cation efflux transporter"/>
    <property type="match status" value="1"/>
</dbReference>
<dbReference type="NCBIfam" id="TIGR01297">
    <property type="entry name" value="CDF"/>
    <property type="match status" value="1"/>
</dbReference>